<keyword evidence="1" id="KW-0880">Kelch repeat</keyword>
<feature type="compositionally biased region" description="Gly residues" evidence="3">
    <location>
        <begin position="372"/>
        <end position="388"/>
    </location>
</feature>
<sequence>MISLFLLFCLLDLVIFSPTQAQNATVVTAVSSPAFARFGSKLYVVGGGYEREVKTPSSYFYNSPTFIMGDGQFIVLDLSVSWKGSAPAWRKLQSGPKQYGFPGAMSADGNKMVTFHSSDDPSAPFAMVYDVPTDTWTPSKVQVPLGNRTGVGAVLNPLNNQVYLPSGYEDTLGDQLYMYNFATDTMNKTSMAGALTGALYYSGVWNSNTKTMLFFGGRVYPSGSYAPSAIVTYDPNTNLWSSLSTTGSGPGARTDQCMAISDDGSKLVVMGGRNADNFYQNYLAELFVLDLNSLVWTRAKDYSSPRLNAVCTIYNDTFISWGGGDSSATVSAPAILYDLKRNKYLSVYMGPDPDNDYDSTMGPQKNPSPTSDGGGLGGTGGSYGGSDDSGGSNVPQIVGGVVGGVAALFVILMVFRGCRRRGYNAGHQQQVVLDVYKDGQLVNQGHNGTRHTGEVTFVGQAATQQLSTMQISSTGVVSPRPISHMNVVQPISPQFNSLQQYSLLNPQPSNQQWHHLPSQSSFSDVRPTTLEQGSPQRSSSQAYPPLPPLPQQPQQLQGSQYPQSPQQLQHAQHSQNPHAYDAPPSYADSPQLRSREPEYVPEVSVPVEHGDGTISSGSGSPMSWPLTLRSPELIPQ</sequence>
<name>A0A9P3M0K7_9FUNG</name>
<keyword evidence="7" id="KW-1185">Reference proteome</keyword>
<evidence type="ECO:0000256" key="4">
    <source>
        <dbReference type="SAM" id="Phobius"/>
    </source>
</evidence>
<reference evidence="6" key="1">
    <citation type="submission" date="2021-11" db="EMBL/GenBank/DDBJ databases">
        <authorList>
            <person name="Herlambang A."/>
            <person name="Guo Y."/>
            <person name="Takashima Y."/>
            <person name="Nishizawa T."/>
        </authorList>
    </citation>
    <scope>NUCLEOTIDE SEQUENCE</scope>
    <source>
        <strain evidence="6">E1425</strain>
    </source>
</reference>
<gene>
    <name evidence="6" type="ORF">EMPS_09768</name>
</gene>
<comment type="caution">
    <text evidence="6">The sequence shown here is derived from an EMBL/GenBank/DDBJ whole genome shotgun (WGS) entry which is preliminary data.</text>
</comment>
<evidence type="ECO:0000313" key="6">
    <source>
        <dbReference type="EMBL" id="GJJ77409.1"/>
    </source>
</evidence>
<evidence type="ECO:0000256" key="5">
    <source>
        <dbReference type="SAM" id="SignalP"/>
    </source>
</evidence>
<feature type="region of interest" description="Disordered" evidence="3">
    <location>
        <begin position="506"/>
        <end position="636"/>
    </location>
</feature>
<dbReference type="InterPro" id="IPR011043">
    <property type="entry name" value="Gal_Oxase/kelch_b-propeller"/>
</dbReference>
<evidence type="ECO:0000256" key="3">
    <source>
        <dbReference type="SAM" id="MobiDB-lite"/>
    </source>
</evidence>
<dbReference type="OrthoDB" id="10250130at2759"/>
<dbReference type="Proteomes" id="UP000827284">
    <property type="component" value="Unassembled WGS sequence"/>
</dbReference>
<dbReference type="Pfam" id="PF24681">
    <property type="entry name" value="Kelch_KLHDC2_KLHL20_DRC7"/>
    <property type="match status" value="1"/>
</dbReference>
<feature type="compositionally biased region" description="Polar residues" evidence="3">
    <location>
        <begin position="361"/>
        <end position="370"/>
    </location>
</feature>
<evidence type="ECO:0000313" key="7">
    <source>
        <dbReference type="Proteomes" id="UP000827284"/>
    </source>
</evidence>
<dbReference type="PANTHER" id="PTHR46093:SF18">
    <property type="entry name" value="FIBRONECTIN TYPE-III DOMAIN-CONTAINING PROTEIN"/>
    <property type="match status" value="1"/>
</dbReference>
<dbReference type="InterPro" id="IPR015915">
    <property type="entry name" value="Kelch-typ_b-propeller"/>
</dbReference>
<keyword evidence="5" id="KW-0732">Signal</keyword>
<proteinExistence type="predicted"/>
<feature type="chain" id="PRO_5040496569" description="Galactose oxidase" evidence="5">
    <location>
        <begin position="22"/>
        <end position="636"/>
    </location>
</feature>
<dbReference type="EMBL" id="BQFW01000013">
    <property type="protein sequence ID" value="GJJ77409.1"/>
    <property type="molecule type" value="Genomic_DNA"/>
</dbReference>
<feature type="region of interest" description="Disordered" evidence="3">
    <location>
        <begin position="355"/>
        <end position="390"/>
    </location>
</feature>
<dbReference type="SUPFAM" id="SSF50965">
    <property type="entry name" value="Galactose oxidase, central domain"/>
    <property type="match status" value="1"/>
</dbReference>
<keyword evidence="4" id="KW-0812">Transmembrane</keyword>
<accession>A0A9P3M0K7</accession>
<keyword evidence="2" id="KW-0677">Repeat</keyword>
<dbReference type="AlphaFoldDB" id="A0A9P3M0K7"/>
<evidence type="ECO:0000256" key="2">
    <source>
        <dbReference type="ARBA" id="ARBA00022737"/>
    </source>
</evidence>
<keyword evidence="4" id="KW-1133">Transmembrane helix</keyword>
<feature type="compositionally biased region" description="Polar residues" evidence="3">
    <location>
        <begin position="506"/>
        <end position="523"/>
    </location>
</feature>
<dbReference type="PANTHER" id="PTHR46093">
    <property type="entry name" value="ACYL-COA-BINDING DOMAIN-CONTAINING PROTEIN 5"/>
    <property type="match status" value="1"/>
</dbReference>
<dbReference type="Gene3D" id="2.120.10.80">
    <property type="entry name" value="Kelch-type beta propeller"/>
    <property type="match status" value="2"/>
</dbReference>
<feature type="transmembrane region" description="Helical" evidence="4">
    <location>
        <begin position="397"/>
        <end position="415"/>
    </location>
</feature>
<keyword evidence="4" id="KW-0472">Membrane</keyword>
<reference evidence="6" key="2">
    <citation type="journal article" date="2022" name="Microbiol. Resour. Announc.">
        <title>Whole-Genome Sequence of Entomortierella parvispora E1425, a Mucoromycotan Fungus Associated with Burkholderiaceae-Related Endosymbiotic Bacteria.</title>
        <authorList>
            <person name="Herlambang A."/>
            <person name="Guo Y."/>
            <person name="Takashima Y."/>
            <person name="Narisawa K."/>
            <person name="Ohta H."/>
            <person name="Nishizawa T."/>
        </authorList>
    </citation>
    <scope>NUCLEOTIDE SEQUENCE</scope>
    <source>
        <strain evidence="6">E1425</strain>
    </source>
</reference>
<feature type="signal peptide" evidence="5">
    <location>
        <begin position="1"/>
        <end position="21"/>
    </location>
</feature>
<evidence type="ECO:0000256" key="1">
    <source>
        <dbReference type="ARBA" id="ARBA00022441"/>
    </source>
</evidence>
<protein>
    <recommendedName>
        <fullName evidence="8">Galactose oxidase</fullName>
    </recommendedName>
</protein>
<feature type="compositionally biased region" description="Low complexity" evidence="3">
    <location>
        <begin position="552"/>
        <end position="575"/>
    </location>
</feature>
<evidence type="ECO:0008006" key="8">
    <source>
        <dbReference type="Google" id="ProtNLM"/>
    </source>
</evidence>
<organism evidence="6 7">
    <name type="scientific">Entomortierella parvispora</name>
    <dbReference type="NCBI Taxonomy" id="205924"/>
    <lineage>
        <taxon>Eukaryota</taxon>
        <taxon>Fungi</taxon>
        <taxon>Fungi incertae sedis</taxon>
        <taxon>Mucoromycota</taxon>
        <taxon>Mortierellomycotina</taxon>
        <taxon>Mortierellomycetes</taxon>
        <taxon>Mortierellales</taxon>
        <taxon>Mortierellaceae</taxon>
        <taxon>Entomortierella</taxon>
    </lineage>
</organism>